<proteinExistence type="predicted"/>
<reference evidence="1" key="1">
    <citation type="submission" date="2021-05" db="EMBL/GenBank/DDBJ databases">
        <authorList>
            <person name="Scholz U."/>
            <person name="Mascher M."/>
            <person name="Fiebig A."/>
        </authorList>
    </citation>
    <scope>NUCLEOTIDE SEQUENCE [LARGE SCALE GENOMIC DNA]</scope>
</reference>
<evidence type="ECO:0000313" key="1">
    <source>
        <dbReference type="EnsemblPlants" id="AVESA.00010b.r2.3AG0451410.1.CDS"/>
    </source>
</evidence>
<name>A0ACD5VM38_AVESA</name>
<organism evidence="1 2">
    <name type="scientific">Avena sativa</name>
    <name type="common">Oat</name>
    <dbReference type="NCBI Taxonomy" id="4498"/>
    <lineage>
        <taxon>Eukaryota</taxon>
        <taxon>Viridiplantae</taxon>
        <taxon>Streptophyta</taxon>
        <taxon>Embryophyta</taxon>
        <taxon>Tracheophyta</taxon>
        <taxon>Spermatophyta</taxon>
        <taxon>Magnoliopsida</taxon>
        <taxon>Liliopsida</taxon>
        <taxon>Poales</taxon>
        <taxon>Poaceae</taxon>
        <taxon>BOP clade</taxon>
        <taxon>Pooideae</taxon>
        <taxon>Poodae</taxon>
        <taxon>Poeae</taxon>
        <taxon>Poeae Chloroplast Group 1 (Aveneae type)</taxon>
        <taxon>Aveninae</taxon>
        <taxon>Avena</taxon>
    </lineage>
</organism>
<dbReference type="Proteomes" id="UP001732700">
    <property type="component" value="Chromosome 3A"/>
</dbReference>
<sequence>MNNYTTPSRNATPNEYTFNEPPPTPSASGSSRGAGQSSAGVAPRTSNMDDDDDEMPPAPNPGSNTAGLVTMTRPMYSKKNVALTADSVTVVVELQAAVSPAVREGLDLVVVLDVSSKDNVGRMKTAMQFVINKLTPTDRLCIVTFADGATRHNQLRCMTAAAHKDLEAIVGGLKLATRGGGGANIKAGMDAALAVFTSRKHTNGRTTNIFLLSNGVQSSTTGGGGGDARLVDVGNVAVFTFGIGKETDNNAVLSTIARKSAGGTFSTVQDGADLTTPLAELLGGVLTVVAQDVKLTLKPNRKEKHLDTMVVAPGLDYQQTTTDDGKITIQFGALFSGETRKVVINMKLLPTKEEEDEDEDEEEAEEEDAKLADAKLSYMRQGDKDSGKAPRLIQIQRTPHPAAAAPAGGDRHSNTSSVVVVLELARRKHAETIRAVRQLADAGNLDVAKDTVMDALNGLENIMVEEEGQKLVVDNLRDELRQLLALMDNKDLYSRRGHPYALACETSHAHQRFAAKGDNSRSFATYRMDNHRDEATQFVKDLISHQGRRH</sequence>
<evidence type="ECO:0000313" key="2">
    <source>
        <dbReference type="Proteomes" id="UP001732700"/>
    </source>
</evidence>
<reference evidence="1" key="2">
    <citation type="submission" date="2025-09" db="UniProtKB">
        <authorList>
            <consortium name="EnsemblPlants"/>
        </authorList>
    </citation>
    <scope>IDENTIFICATION</scope>
</reference>
<protein>
    <submittedName>
        <fullName evidence="1">Uncharacterized protein</fullName>
    </submittedName>
</protein>
<accession>A0ACD5VM38</accession>
<dbReference type="EnsemblPlants" id="AVESA.00010b.r2.3AG0451410.1">
    <property type="protein sequence ID" value="AVESA.00010b.r2.3AG0451410.1.CDS"/>
    <property type="gene ID" value="AVESA.00010b.r2.3AG0451410"/>
</dbReference>
<keyword evidence="2" id="KW-1185">Reference proteome</keyword>